<dbReference type="InterPro" id="IPR001087">
    <property type="entry name" value="GDSL"/>
</dbReference>
<dbReference type="InterPro" id="IPR045136">
    <property type="entry name" value="Iah1-like"/>
</dbReference>
<dbReference type="Proteomes" id="UP000187455">
    <property type="component" value="Unassembled WGS sequence"/>
</dbReference>
<dbReference type="EMBL" id="LSSL01007773">
    <property type="protein sequence ID" value="OLY77617.1"/>
    <property type="molecule type" value="Genomic_DNA"/>
</dbReference>
<dbReference type="GO" id="GO:0016788">
    <property type="term" value="F:hydrolase activity, acting on ester bonds"/>
    <property type="evidence" value="ECO:0007669"/>
    <property type="project" value="InterPro"/>
</dbReference>
<accession>A0A1R0GL57</accession>
<dbReference type="InterPro" id="IPR036514">
    <property type="entry name" value="SGNH_hydro_sf"/>
</dbReference>
<comment type="caution">
    <text evidence="1">The sequence shown here is derived from an EMBL/GenBank/DDBJ whole genome shotgun (WGS) entry which is preliminary data.</text>
</comment>
<dbReference type="OrthoDB" id="671439at2759"/>
<evidence type="ECO:0000313" key="2">
    <source>
        <dbReference type="Proteomes" id="UP000187455"/>
    </source>
</evidence>
<organism evidence="1 2">
    <name type="scientific">Smittium mucronatum</name>
    <dbReference type="NCBI Taxonomy" id="133383"/>
    <lineage>
        <taxon>Eukaryota</taxon>
        <taxon>Fungi</taxon>
        <taxon>Fungi incertae sedis</taxon>
        <taxon>Zoopagomycota</taxon>
        <taxon>Kickxellomycotina</taxon>
        <taxon>Harpellomycetes</taxon>
        <taxon>Harpellales</taxon>
        <taxon>Legeriomycetaceae</taxon>
        <taxon>Smittium</taxon>
    </lineage>
</organism>
<sequence length="295" mass="33203">MYTFGGFMNDVILAFGDSITQFGQNPDLNGWVMQLTNRYMRKLDVINRGFSGYNTSNGKIVLSKILPESSTESLTEKRIQLPASGSFKNRVKQEISAKTGSTLRLVLIFLGANDAISTDSQQYVSLEDYKDNLKSMIDLIKEPNSKNYSPLSNILLISPPPISECMWEKELLNFGVSLNKSNSLTKKYAQVTVEVGKEKKIPTIDLWNIFMDDISYSRSLKFGTPQLDNIEAQNFEDASYGFKDLLIDGLHLSKTGNDRLFELVVEKISECFPDINADNIDRILPNCNSILSFTE</sequence>
<dbReference type="STRING" id="133383.A0A1R0GL57"/>
<evidence type="ECO:0000313" key="1">
    <source>
        <dbReference type="EMBL" id="OLY77617.1"/>
    </source>
</evidence>
<reference evidence="1 2" key="1">
    <citation type="journal article" date="2016" name="Mol. Biol. Evol.">
        <title>Genome-Wide Survey of Gut Fungi (Harpellales) Reveals the First Horizontally Transferred Ubiquitin Gene from a Mosquito Host.</title>
        <authorList>
            <person name="Wang Y."/>
            <person name="White M.M."/>
            <person name="Kvist S."/>
            <person name="Moncalvo J.M."/>
        </authorList>
    </citation>
    <scope>NUCLEOTIDE SEQUENCE [LARGE SCALE GENOMIC DNA]</scope>
    <source>
        <strain evidence="1 2">ALG-7-W6</strain>
    </source>
</reference>
<protein>
    <submittedName>
        <fullName evidence="1">Isoamyl acetate-hydrolyzing esterase 1-like protein</fullName>
    </submittedName>
</protein>
<dbReference type="PANTHER" id="PTHR14209">
    <property type="entry name" value="ISOAMYL ACETATE-HYDROLYZING ESTERASE 1"/>
    <property type="match status" value="1"/>
</dbReference>
<dbReference type="PANTHER" id="PTHR14209:SF19">
    <property type="entry name" value="ISOAMYL ACETATE-HYDROLYZING ESTERASE 1 HOMOLOG"/>
    <property type="match status" value="1"/>
</dbReference>
<dbReference type="Pfam" id="PF00657">
    <property type="entry name" value="Lipase_GDSL"/>
    <property type="match status" value="1"/>
</dbReference>
<dbReference type="AlphaFoldDB" id="A0A1R0GL57"/>
<dbReference type="CDD" id="cd01838">
    <property type="entry name" value="Isoamyl_acetate_hydrolase_like"/>
    <property type="match status" value="1"/>
</dbReference>
<keyword evidence="2" id="KW-1185">Reference proteome</keyword>
<dbReference type="Gene3D" id="3.40.50.1110">
    <property type="entry name" value="SGNH hydrolase"/>
    <property type="match status" value="1"/>
</dbReference>
<name>A0A1R0GL57_9FUNG</name>
<gene>
    <name evidence="1" type="ORF">AYI68_g8349</name>
</gene>
<proteinExistence type="predicted"/>
<dbReference type="SUPFAM" id="SSF52266">
    <property type="entry name" value="SGNH hydrolase"/>
    <property type="match status" value="1"/>
</dbReference>